<feature type="chain" id="PRO_5012195674" evidence="1">
    <location>
        <begin position="25"/>
        <end position="79"/>
    </location>
</feature>
<evidence type="ECO:0000313" key="3">
    <source>
        <dbReference type="Proteomes" id="UP000198372"/>
    </source>
</evidence>
<evidence type="ECO:0000313" key="2">
    <source>
        <dbReference type="EMBL" id="SCV72131.1"/>
    </source>
</evidence>
<accession>A0A238FJ00</accession>
<feature type="signal peptide" evidence="1">
    <location>
        <begin position="1"/>
        <end position="24"/>
    </location>
</feature>
<keyword evidence="1" id="KW-0732">Signal</keyword>
<dbReference type="Proteomes" id="UP000198372">
    <property type="component" value="Unassembled WGS sequence"/>
</dbReference>
<protein>
    <submittedName>
        <fullName evidence="2">BQ2448_4825 protein</fullName>
    </submittedName>
</protein>
<evidence type="ECO:0000256" key="1">
    <source>
        <dbReference type="SAM" id="SignalP"/>
    </source>
</evidence>
<sequence>MRTSSIVFALGTLIASTLTQFAMALPQASTTGVTQEITCNSCVFACNQKHQPETEKDVTAGVALTKCMDDCVHVYECKS</sequence>
<organism evidence="2 3">
    <name type="scientific">Microbotryum intermedium</name>
    <dbReference type="NCBI Taxonomy" id="269621"/>
    <lineage>
        <taxon>Eukaryota</taxon>
        <taxon>Fungi</taxon>
        <taxon>Dikarya</taxon>
        <taxon>Basidiomycota</taxon>
        <taxon>Pucciniomycotina</taxon>
        <taxon>Microbotryomycetes</taxon>
        <taxon>Microbotryales</taxon>
        <taxon>Microbotryaceae</taxon>
        <taxon>Microbotryum</taxon>
    </lineage>
</organism>
<keyword evidence="3" id="KW-1185">Reference proteome</keyword>
<proteinExistence type="predicted"/>
<gene>
    <name evidence="2" type="ORF">BQ2448_4825</name>
</gene>
<dbReference type="AlphaFoldDB" id="A0A238FJ00"/>
<reference evidence="3" key="1">
    <citation type="submission" date="2016-09" db="EMBL/GenBank/DDBJ databases">
        <authorList>
            <person name="Jeantristanb JTB J.-T."/>
            <person name="Ricardo R."/>
        </authorList>
    </citation>
    <scope>NUCLEOTIDE SEQUENCE [LARGE SCALE GENOMIC DNA]</scope>
</reference>
<dbReference type="OrthoDB" id="10386128at2759"/>
<dbReference type="EMBL" id="FMSP01000008">
    <property type="protein sequence ID" value="SCV72131.1"/>
    <property type="molecule type" value="Genomic_DNA"/>
</dbReference>
<name>A0A238FJ00_9BASI</name>